<comment type="similarity">
    <text evidence="1">Belongs to the PspA/Vipp/IM30 family.</text>
</comment>
<evidence type="ECO:0000313" key="4">
    <source>
        <dbReference type="Proteomes" id="UP001208935"/>
    </source>
</evidence>
<dbReference type="Pfam" id="PF04012">
    <property type="entry name" value="PspA_IM30"/>
    <property type="match status" value="1"/>
</dbReference>
<evidence type="ECO:0000256" key="2">
    <source>
        <dbReference type="SAM" id="Coils"/>
    </source>
</evidence>
<organism evidence="3 4">
    <name type="scientific">Verminephrobacter aporrectodeae subsp. tuberculatae</name>
    <dbReference type="NCBI Taxonomy" id="1110392"/>
    <lineage>
        <taxon>Bacteria</taxon>
        <taxon>Pseudomonadati</taxon>
        <taxon>Pseudomonadota</taxon>
        <taxon>Betaproteobacteria</taxon>
        <taxon>Burkholderiales</taxon>
        <taxon>Comamonadaceae</taxon>
        <taxon>Verminephrobacter</taxon>
    </lineage>
</organism>
<dbReference type="SUPFAM" id="SSF57997">
    <property type="entry name" value="Tropomyosin"/>
    <property type="match status" value="1"/>
</dbReference>
<feature type="coiled-coil region" evidence="2">
    <location>
        <begin position="113"/>
        <end position="154"/>
    </location>
</feature>
<keyword evidence="2" id="KW-0175">Coiled coil</keyword>
<comment type="caution">
    <text evidence="3">The sequence shown here is derived from an EMBL/GenBank/DDBJ whole genome shotgun (WGS) entry which is preliminary data.</text>
</comment>
<dbReference type="EMBL" id="QZCW01000001">
    <property type="protein sequence ID" value="MCW5321121.1"/>
    <property type="molecule type" value="Genomic_DNA"/>
</dbReference>
<evidence type="ECO:0000313" key="3">
    <source>
        <dbReference type="EMBL" id="MCW5321121.1"/>
    </source>
</evidence>
<proteinExistence type="inferred from homology"/>
<dbReference type="RefSeq" id="WP_010109737.1">
    <property type="nucleotide sequence ID" value="NZ_QZCV01000001.1"/>
</dbReference>
<keyword evidence="4" id="KW-1185">Reference proteome</keyword>
<feature type="coiled-coil region" evidence="2">
    <location>
        <begin position="59"/>
        <end position="86"/>
    </location>
</feature>
<sequence length="239" mass="26030">MANHNVTARLRNLWNGFLGLWIQRIENEHPEIAYQNSIQSMTQKYTTLKSAAGRVISRRDGLREQVSNAERELKTVTQQLQAAVATAQDDLAVVLIQKKNQLAEGLDQLRPELATAEADADTMKNNLIEVQGDIKNLKAEKDRMVGLLQSAEARIQIQSSLEGLSLDAEVQALSGVREHIKGRIAEANLGAELRSTDLDVRLKELNRSSAAVTARAELAAMKAAAAGQTAQAAGGDRTL</sequence>
<dbReference type="PANTHER" id="PTHR31088:SF6">
    <property type="entry name" value="PHAGE SHOCK PROTEIN A"/>
    <property type="match status" value="1"/>
</dbReference>
<dbReference type="Proteomes" id="UP001208935">
    <property type="component" value="Unassembled WGS sequence"/>
</dbReference>
<protein>
    <recommendedName>
        <fullName evidence="5">PspA/IM30 family protein</fullName>
    </recommendedName>
</protein>
<accession>A0ABT3KS34</accession>
<dbReference type="InterPro" id="IPR007157">
    <property type="entry name" value="PspA_VIPP1"/>
</dbReference>
<name>A0ABT3KS34_9BURK</name>
<dbReference type="PANTHER" id="PTHR31088">
    <property type="entry name" value="MEMBRANE-ASSOCIATED PROTEIN VIPP1, CHLOROPLASTIC"/>
    <property type="match status" value="1"/>
</dbReference>
<evidence type="ECO:0008006" key="5">
    <source>
        <dbReference type="Google" id="ProtNLM"/>
    </source>
</evidence>
<evidence type="ECO:0000256" key="1">
    <source>
        <dbReference type="ARBA" id="ARBA00043985"/>
    </source>
</evidence>
<gene>
    <name evidence="3" type="ORF">D5039_08090</name>
</gene>
<reference evidence="4" key="1">
    <citation type="submission" date="2023-07" db="EMBL/GenBank/DDBJ databases">
        <title>Verminephrobacter genomes.</title>
        <authorList>
            <person name="Lund M.B."/>
        </authorList>
    </citation>
    <scope>NUCLEOTIDE SEQUENCE [LARGE SCALE GENOMIC DNA]</scope>
    <source>
        <strain evidence="4">AtM5-05</strain>
    </source>
</reference>